<name>A0A4Y6GNI9_9ROSI</name>
<evidence type="ECO:0000313" key="1">
    <source>
        <dbReference type="EMBL" id="QDF43957.1"/>
    </source>
</evidence>
<dbReference type="EMBL" id="MK751323">
    <property type="protein sequence ID" value="QDF43957.1"/>
    <property type="molecule type" value="mRNA"/>
</dbReference>
<protein>
    <submittedName>
        <fullName evidence="1">Uncharacterized protein</fullName>
    </submittedName>
</protein>
<proteinExistence type="evidence at transcript level"/>
<reference evidence="1" key="1">
    <citation type="submission" date="2019-04" db="EMBL/GenBank/DDBJ databases">
        <authorList>
            <person name="Islam M.R."/>
            <person name="Banu S."/>
        </authorList>
    </citation>
    <scope>NUCLEOTIDE SEQUENCE</scope>
    <source>
        <strain evidence="1">TDF-22</strain>
    </source>
</reference>
<sequence length="96" mass="10978">MEYWAKTYKELHPLTPGQYQMLEHASGGVLPFTNPRRASGELGIVPSFPICNKSIEIAHLLSISTYRPPSYPCSQLTEPPSFYCEIDHYDHLHCRL</sequence>
<accession>A0A4Y6GNI9</accession>
<dbReference type="AlphaFoldDB" id="A0A4Y6GNI9"/>
<organism evidence="1">
    <name type="scientific">Aquilaria malaccensis</name>
    <dbReference type="NCBI Taxonomy" id="223753"/>
    <lineage>
        <taxon>Eukaryota</taxon>
        <taxon>Viridiplantae</taxon>
        <taxon>Streptophyta</taxon>
        <taxon>Embryophyta</taxon>
        <taxon>Tracheophyta</taxon>
        <taxon>Spermatophyta</taxon>
        <taxon>Magnoliopsida</taxon>
        <taxon>eudicotyledons</taxon>
        <taxon>Gunneridae</taxon>
        <taxon>Pentapetalae</taxon>
        <taxon>rosids</taxon>
        <taxon>malvids</taxon>
        <taxon>Malvales</taxon>
        <taxon>Thymelaeaceae</taxon>
        <taxon>Aquilaria</taxon>
    </lineage>
</organism>